<accession>A0ABR9EAX2</accession>
<evidence type="ECO:0000313" key="3">
    <source>
        <dbReference type="Proteomes" id="UP000615755"/>
    </source>
</evidence>
<dbReference type="EMBL" id="AQGV01000012">
    <property type="protein sequence ID" value="MBE0368142.1"/>
    <property type="molecule type" value="Genomic_DNA"/>
</dbReference>
<gene>
    <name evidence="2" type="ORF">PAUR_a1678</name>
</gene>
<comment type="caution">
    <text evidence="2">The sequence shown here is derived from an EMBL/GenBank/DDBJ whole genome shotgun (WGS) entry which is preliminary data.</text>
</comment>
<dbReference type="InterPro" id="IPR004045">
    <property type="entry name" value="Glutathione_S-Trfase_N"/>
</dbReference>
<dbReference type="Pfam" id="PF22041">
    <property type="entry name" value="GST_C_7"/>
    <property type="match status" value="1"/>
</dbReference>
<dbReference type="SUPFAM" id="SSF47616">
    <property type="entry name" value="GST C-terminal domain-like"/>
    <property type="match status" value="1"/>
</dbReference>
<name>A0ABR9EAX2_9GAMM</name>
<protein>
    <recommendedName>
        <fullName evidence="1">GST N-terminal domain-containing protein</fullName>
    </recommendedName>
</protein>
<sequence length="222" mass="25338">MIKLYELTGNNNLIFSPYCWRIRLALLHKKVRFSSEKTAFIDIKTIPNGNFKTVPVLLDNDTAISDSYKIAEYLDATYPTQPLLFNSKELCAFSTFIEGWANALHSDIAKIAIADIYDHLQEKDKPYFKTSREAFFGDTLAEIQSKDGDTAKITLLAKLTVLDKYLDKFEFLGGTTPLYSDFIVFGTLQWLLSTSNTFQMSDFSPAVQSWFLSLKKIYDIND</sequence>
<dbReference type="InterPro" id="IPR036249">
    <property type="entry name" value="Thioredoxin-like_sf"/>
</dbReference>
<dbReference type="Pfam" id="PF13409">
    <property type="entry name" value="GST_N_2"/>
    <property type="match status" value="1"/>
</dbReference>
<dbReference type="Gene3D" id="3.40.30.10">
    <property type="entry name" value="Glutaredoxin"/>
    <property type="match status" value="1"/>
</dbReference>
<dbReference type="RefSeq" id="WP_192507465.1">
    <property type="nucleotide sequence ID" value="NZ_AQGV01000012.1"/>
</dbReference>
<reference evidence="2 3" key="1">
    <citation type="submission" date="2015-03" db="EMBL/GenBank/DDBJ databases">
        <title>Genome sequence of Pseudoalteromonas aurantia.</title>
        <authorList>
            <person name="Xie B.-B."/>
            <person name="Rong J.-C."/>
            <person name="Qin Q.-L."/>
            <person name="Zhang Y.-Z."/>
        </authorList>
    </citation>
    <scope>NUCLEOTIDE SEQUENCE [LARGE SCALE GENOMIC DNA]</scope>
    <source>
        <strain evidence="2 3">208</strain>
    </source>
</reference>
<dbReference type="SUPFAM" id="SSF52833">
    <property type="entry name" value="Thioredoxin-like"/>
    <property type="match status" value="1"/>
</dbReference>
<keyword evidence="3" id="KW-1185">Reference proteome</keyword>
<organism evidence="2 3">
    <name type="scientific">Pseudoalteromonas aurantia 208</name>
    <dbReference type="NCBI Taxonomy" id="1314867"/>
    <lineage>
        <taxon>Bacteria</taxon>
        <taxon>Pseudomonadati</taxon>
        <taxon>Pseudomonadota</taxon>
        <taxon>Gammaproteobacteria</taxon>
        <taxon>Alteromonadales</taxon>
        <taxon>Pseudoalteromonadaceae</taxon>
        <taxon>Pseudoalteromonas</taxon>
    </lineage>
</organism>
<dbReference type="Proteomes" id="UP000615755">
    <property type="component" value="Unassembled WGS sequence"/>
</dbReference>
<dbReference type="Gene3D" id="1.20.1050.10">
    <property type="match status" value="1"/>
</dbReference>
<dbReference type="InterPro" id="IPR036282">
    <property type="entry name" value="Glutathione-S-Trfase_C_sf"/>
</dbReference>
<dbReference type="InterPro" id="IPR054416">
    <property type="entry name" value="GST_UstS-like_C"/>
</dbReference>
<feature type="domain" description="GST N-terminal" evidence="1">
    <location>
        <begin position="6"/>
        <end position="82"/>
    </location>
</feature>
<evidence type="ECO:0000313" key="2">
    <source>
        <dbReference type="EMBL" id="MBE0368142.1"/>
    </source>
</evidence>
<proteinExistence type="predicted"/>
<dbReference type="PROSITE" id="PS50404">
    <property type="entry name" value="GST_NTER"/>
    <property type="match status" value="1"/>
</dbReference>
<evidence type="ECO:0000259" key="1">
    <source>
        <dbReference type="PROSITE" id="PS50404"/>
    </source>
</evidence>